<protein>
    <submittedName>
        <fullName evidence="9">Protein-glutamate O-methyltransferase family protein</fullName>
    </submittedName>
</protein>
<evidence type="ECO:0000256" key="5">
    <source>
        <dbReference type="ARBA" id="ARBA00022801"/>
    </source>
</evidence>
<dbReference type="EMBL" id="VXLC01000014">
    <property type="protein sequence ID" value="KAA8886213.1"/>
    <property type="molecule type" value="Genomic_DNA"/>
</dbReference>
<comment type="catalytic activity">
    <reaction evidence="1">
        <text>beta-D-fructose 1-phosphate + H2O = D-fructose + phosphate</text>
        <dbReference type="Rhea" id="RHEA:35603"/>
        <dbReference type="ChEBI" id="CHEBI:15377"/>
        <dbReference type="ChEBI" id="CHEBI:37721"/>
        <dbReference type="ChEBI" id="CHEBI:43474"/>
        <dbReference type="ChEBI" id="CHEBI:138881"/>
    </reaction>
</comment>
<dbReference type="InterPro" id="IPR002791">
    <property type="entry name" value="ARMT1-like_metal-bd"/>
</dbReference>
<dbReference type="GO" id="GO:0032259">
    <property type="term" value="P:methylation"/>
    <property type="evidence" value="ECO:0007669"/>
    <property type="project" value="UniProtKB-KW"/>
</dbReference>
<keyword evidence="4" id="KW-0479">Metal-binding</keyword>
<dbReference type="GO" id="GO:0016791">
    <property type="term" value="F:phosphatase activity"/>
    <property type="evidence" value="ECO:0007669"/>
    <property type="project" value="TreeGrafter"/>
</dbReference>
<dbReference type="GO" id="GO:0008168">
    <property type="term" value="F:methyltransferase activity"/>
    <property type="evidence" value="ECO:0007669"/>
    <property type="project" value="UniProtKB-KW"/>
</dbReference>
<dbReference type="SUPFAM" id="SSF111321">
    <property type="entry name" value="AF1104-like"/>
    <property type="match status" value="1"/>
</dbReference>
<keyword evidence="9" id="KW-0808">Transferase</keyword>
<dbReference type="AlphaFoldDB" id="A0A5N0EB82"/>
<evidence type="ECO:0000313" key="10">
    <source>
        <dbReference type="Proteomes" id="UP000323876"/>
    </source>
</evidence>
<comment type="similarity">
    <text evidence="3">Belongs to the damage-control phosphatase family. Sugar phosphate phosphatase III subfamily.</text>
</comment>
<feature type="domain" description="Damage-control phosphatase ARMT1-like metal-binding" evidence="8">
    <location>
        <begin position="20"/>
        <end position="364"/>
    </location>
</feature>
<keyword evidence="9" id="KW-0489">Methyltransferase</keyword>
<evidence type="ECO:0000256" key="3">
    <source>
        <dbReference type="ARBA" id="ARBA00009519"/>
    </source>
</evidence>
<evidence type="ECO:0000313" key="9">
    <source>
        <dbReference type="EMBL" id="KAA8886213.1"/>
    </source>
</evidence>
<evidence type="ECO:0000256" key="7">
    <source>
        <dbReference type="ARBA" id="ARBA00048809"/>
    </source>
</evidence>
<evidence type="ECO:0000256" key="1">
    <source>
        <dbReference type="ARBA" id="ARBA00001326"/>
    </source>
</evidence>
<gene>
    <name evidence="9" type="ORF">F3087_26860</name>
</gene>
<keyword evidence="5" id="KW-0378">Hydrolase</keyword>
<keyword evidence="10" id="KW-1185">Reference proteome</keyword>
<reference evidence="9 10" key="1">
    <citation type="submission" date="2019-09" db="EMBL/GenBank/DDBJ databases">
        <authorList>
            <person name="Wang X."/>
        </authorList>
    </citation>
    <scope>NUCLEOTIDE SEQUENCE [LARGE SCALE GENOMIC DNA]</scope>
    <source>
        <strain evidence="9 10">CICC 11023</strain>
    </source>
</reference>
<dbReference type="Gene3D" id="3.40.50.10880">
    <property type="entry name" value="Uncharacterised protein PF01937, DUF89, domain 3"/>
    <property type="match status" value="1"/>
</dbReference>
<evidence type="ECO:0000259" key="8">
    <source>
        <dbReference type="Pfam" id="PF01937"/>
    </source>
</evidence>
<organism evidence="9 10">
    <name type="scientific">Nocardia colli</name>
    <dbReference type="NCBI Taxonomy" id="2545717"/>
    <lineage>
        <taxon>Bacteria</taxon>
        <taxon>Bacillati</taxon>
        <taxon>Actinomycetota</taxon>
        <taxon>Actinomycetes</taxon>
        <taxon>Mycobacteriales</taxon>
        <taxon>Nocardiaceae</taxon>
        <taxon>Nocardia</taxon>
    </lineage>
</organism>
<dbReference type="RefSeq" id="WP_150404784.1">
    <property type="nucleotide sequence ID" value="NZ_VXLC01000014.1"/>
</dbReference>
<comment type="catalytic activity">
    <reaction evidence="7">
        <text>beta-D-fructose 6-phosphate = dihydroxyacetone + D-glyceraldehyde 3-phosphate</text>
        <dbReference type="Rhea" id="RHEA:28002"/>
        <dbReference type="ChEBI" id="CHEBI:16016"/>
        <dbReference type="ChEBI" id="CHEBI:57634"/>
        <dbReference type="ChEBI" id="CHEBI:59776"/>
    </reaction>
</comment>
<dbReference type="InterPro" id="IPR039763">
    <property type="entry name" value="ARMT1"/>
</dbReference>
<dbReference type="GO" id="GO:0006974">
    <property type="term" value="P:DNA damage response"/>
    <property type="evidence" value="ECO:0007669"/>
    <property type="project" value="TreeGrafter"/>
</dbReference>
<comment type="caution">
    <text evidence="9">The sequence shown here is derived from an EMBL/GenBank/DDBJ whole genome shotgun (WGS) entry which is preliminary data.</text>
</comment>
<evidence type="ECO:0000256" key="6">
    <source>
        <dbReference type="ARBA" id="ARBA00023211"/>
    </source>
</evidence>
<comment type="cofactor">
    <cofactor evidence="2">
        <name>Mn(2+)</name>
        <dbReference type="ChEBI" id="CHEBI:29035"/>
    </cofactor>
</comment>
<sequence>MNLAPPILAGAPGSFAHSVFHERHPTLIDQVTRAHPYPADVESALRDLLYESTRGVIEPLAGHPADGPQWLEWGDGLWGLPWGEAPFLWAESYFYRRLLQSVGYFDDGAWRHIDPFAPTKSVELTGAAVTDEIAALSELTRLDEDSTRTALLTSALWGNRADLSFQLTARIQKRSDTLLVDHSSALWKALEEAADPTVCVIADNAGRELLPDLVFIDHLLTTHLAQRVVLYTKPHPYYVSDATMTDVLATIHRLLGAPALHAQRIGQRLWQSITTDRLTVRTHEYFCAPLSFHDMPDDLAAELAVAAVTILKGDLNYRRLVGDRHWPATTSFDDLTAYFPTSSVALRTLKSDVIVGITAEQVERLDANGEPWRTNGRHALIQASTRT</sequence>
<dbReference type="OrthoDB" id="146189at2"/>
<name>A0A5N0EB82_9NOCA</name>
<proteinExistence type="inferred from homology"/>
<accession>A0A5N0EB82</accession>
<dbReference type="InterPro" id="IPR036075">
    <property type="entry name" value="ARMT-1-like_metal-bd_sf"/>
</dbReference>
<dbReference type="PANTHER" id="PTHR12260:SF6">
    <property type="entry name" value="DAMAGE-CONTROL PHOSPHATASE ARMT1"/>
    <property type="match status" value="1"/>
</dbReference>
<dbReference type="PANTHER" id="PTHR12260">
    <property type="entry name" value="DAMAGE-CONTROL PHOSPHATASE ARMT1"/>
    <property type="match status" value="1"/>
</dbReference>
<keyword evidence="6" id="KW-0464">Manganese</keyword>
<dbReference type="Pfam" id="PF01937">
    <property type="entry name" value="ARMT1-like_dom"/>
    <property type="match status" value="1"/>
</dbReference>
<dbReference type="GO" id="GO:0046872">
    <property type="term" value="F:metal ion binding"/>
    <property type="evidence" value="ECO:0007669"/>
    <property type="project" value="UniProtKB-KW"/>
</dbReference>
<evidence type="ECO:0000256" key="4">
    <source>
        <dbReference type="ARBA" id="ARBA00022723"/>
    </source>
</evidence>
<evidence type="ECO:0000256" key="2">
    <source>
        <dbReference type="ARBA" id="ARBA00001936"/>
    </source>
</evidence>
<dbReference type="Proteomes" id="UP000323876">
    <property type="component" value="Unassembled WGS sequence"/>
</dbReference>